<proteinExistence type="predicted"/>
<dbReference type="AlphaFoldDB" id="A0A2K1XAH5"/>
<organism evidence="2 3">
    <name type="scientific">Populus trichocarpa</name>
    <name type="common">Western balsam poplar</name>
    <name type="synonym">Populus balsamifera subsp. trichocarpa</name>
    <dbReference type="NCBI Taxonomy" id="3694"/>
    <lineage>
        <taxon>Eukaryota</taxon>
        <taxon>Viridiplantae</taxon>
        <taxon>Streptophyta</taxon>
        <taxon>Embryophyta</taxon>
        <taxon>Tracheophyta</taxon>
        <taxon>Spermatophyta</taxon>
        <taxon>Magnoliopsida</taxon>
        <taxon>eudicotyledons</taxon>
        <taxon>Gunneridae</taxon>
        <taxon>Pentapetalae</taxon>
        <taxon>rosids</taxon>
        <taxon>fabids</taxon>
        <taxon>Malpighiales</taxon>
        <taxon>Salicaceae</taxon>
        <taxon>Saliceae</taxon>
        <taxon>Populus</taxon>
    </lineage>
</organism>
<dbReference type="EMBL" id="CM009305">
    <property type="protein sequence ID" value="PNS97788.1"/>
    <property type="molecule type" value="Genomic_DNA"/>
</dbReference>
<dbReference type="InParanoid" id="A0A2K1XAH5"/>
<gene>
    <name evidence="2" type="ORF">POPTR_016G041700</name>
</gene>
<feature type="signal peptide" evidence="1">
    <location>
        <begin position="1"/>
        <end position="19"/>
    </location>
</feature>
<evidence type="ECO:0000313" key="2">
    <source>
        <dbReference type="EMBL" id="PNS97788.1"/>
    </source>
</evidence>
<dbReference type="PANTHER" id="PTHR46434">
    <property type="entry name" value="GENETIC INTERACTOR OF PROHIBITINS 3, MITOCHONDRIAL"/>
    <property type="match status" value="1"/>
</dbReference>
<reference evidence="2 3" key="1">
    <citation type="journal article" date="2006" name="Science">
        <title>The genome of black cottonwood, Populus trichocarpa (Torr. &amp; Gray).</title>
        <authorList>
            <person name="Tuskan G.A."/>
            <person name="Difazio S."/>
            <person name="Jansson S."/>
            <person name="Bohlmann J."/>
            <person name="Grigoriev I."/>
            <person name="Hellsten U."/>
            <person name="Putnam N."/>
            <person name="Ralph S."/>
            <person name="Rombauts S."/>
            <person name="Salamov A."/>
            <person name="Schein J."/>
            <person name="Sterck L."/>
            <person name="Aerts A."/>
            <person name="Bhalerao R.R."/>
            <person name="Bhalerao R.P."/>
            <person name="Blaudez D."/>
            <person name="Boerjan W."/>
            <person name="Brun A."/>
            <person name="Brunner A."/>
            <person name="Busov V."/>
            <person name="Campbell M."/>
            <person name="Carlson J."/>
            <person name="Chalot M."/>
            <person name="Chapman J."/>
            <person name="Chen G.L."/>
            <person name="Cooper D."/>
            <person name="Coutinho P.M."/>
            <person name="Couturier J."/>
            <person name="Covert S."/>
            <person name="Cronk Q."/>
            <person name="Cunningham R."/>
            <person name="Davis J."/>
            <person name="Degroeve S."/>
            <person name="Dejardin A."/>
            <person name="Depamphilis C."/>
            <person name="Detter J."/>
            <person name="Dirks B."/>
            <person name="Dubchak I."/>
            <person name="Duplessis S."/>
            <person name="Ehlting J."/>
            <person name="Ellis B."/>
            <person name="Gendler K."/>
            <person name="Goodstein D."/>
            <person name="Gribskov M."/>
            <person name="Grimwood J."/>
            <person name="Groover A."/>
            <person name="Gunter L."/>
            <person name="Hamberger B."/>
            <person name="Heinze B."/>
            <person name="Helariutta Y."/>
            <person name="Henrissat B."/>
            <person name="Holligan D."/>
            <person name="Holt R."/>
            <person name="Huang W."/>
            <person name="Islam-Faridi N."/>
            <person name="Jones S."/>
            <person name="Jones-Rhoades M."/>
            <person name="Jorgensen R."/>
            <person name="Joshi C."/>
            <person name="Kangasjarvi J."/>
            <person name="Karlsson J."/>
            <person name="Kelleher C."/>
            <person name="Kirkpatrick R."/>
            <person name="Kirst M."/>
            <person name="Kohler A."/>
            <person name="Kalluri U."/>
            <person name="Larimer F."/>
            <person name="Leebens-Mack J."/>
            <person name="Leple J.C."/>
            <person name="Locascio P."/>
            <person name="Lou Y."/>
            <person name="Lucas S."/>
            <person name="Martin F."/>
            <person name="Montanini B."/>
            <person name="Napoli C."/>
            <person name="Nelson D.R."/>
            <person name="Nelson C."/>
            <person name="Nieminen K."/>
            <person name="Nilsson O."/>
            <person name="Pereda V."/>
            <person name="Peter G."/>
            <person name="Philippe R."/>
            <person name="Pilate G."/>
            <person name="Poliakov A."/>
            <person name="Razumovskaya J."/>
            <person name="Richardson P."/>
            <person name="Rinaldi C."/>
            <person name="Ritland K."/>
            <person name="Rouze P."/>
            <person name="Ryaboy D."/>
            <person name="Schmutz J."/>
            <person name="Schrader J."/>
            <person name="Segerman B."/>
            <person name="Shin H."/>
            <person name="Siddiqui A."/>
            <person name="Sterky F."/>
            <person name="Terry A."/>
            <person name="Tsai C.J."/>
            <person name="Uberbacher E."/>
            <person name="Unneberg P."/>
            <person name="Vahala J."/>
            <person name="Wall K."/>
            <person name="Wessler S."/>
            <person name="Yang G."/>
            <person name="Yin T."/>
            <person name="Douglas C."/>
            <person name="Marra M."/>
            <person name="Sandberg G."/>
            <person name="Van de Peer Y."/>
            <person name="Rokhsar D."/>
        </authorList>
    </citation>
    <scope>NUCLEOTIDE SEQUENCE [LARGE SCALE GENOMIC DNA]</scope>
    <source>
        <strain evidence="3">cv. Nisqually</strain>
    </source>
</reference>
<name>A0A2K1XAH5_POPTR</name>
<accession>A0A2K1XAH5</accession>
<dbReference type="InterPro" id="IPR027417">
    <property type="entry name" value="P-loop_NTPase"/>
</dbReference>
<dbReference type="Gene3D" id="3.40.50.300">
    <property type="entry name" value="P-loop containing nucleotide triphosphate hydrolases"/>
    <property type="match status" value="1"/>
</dbReference>
<protein>
    <submittedName>
        <fullName evidence="2">Uncharacterized protein</fullName>
    </submittedName>
</protein>
<evidence type="ECO:0000313" key="3">
    <source>
        <dbReference type="Proteomes" id="UP000006729"/>
    </source>
</evidence>
<feature type="chain" id="PRO_5014418579" evidence="1">
    <location>
        <begin position="20"/>
        <end position="176"/>
    </location>
</feature>
<sequence>MDGIPLLFLIRVVVQGLEGVKDDPRASRKLPKLVLVGSKDVGVRNLSSFIEEVAGPRGNVWVIRAQNAGESTLINALKKGGARVTKLTEASVPGTTLGISAVYVEDPVIVPRALFEFLRATDLLQEGQAVLVAARPQSTSVQTIYVIVWASPNFSLHTGEIENADEFWKNHAIPLL</sequence>
<dbReference type="STRING" id="3694.A0A2K1XAH5"/>
<keyword evidence="1" id="KW-0732">Signal</keyword>
<evidence type="ECO:0000256" key="1">
    <source>
        <dbReference type="SAM" id="SignalP"/>
    </source>
</evidence>
<dbReference type="InterPro" id="IPR050896">
    <property type="entry name" value="Mito_lipid_metab_GTPase"/>
</dbReference>
<dbReference type="Proteomes" id="UP000006729">
    <property type="component" value="Chromosome 16"/>
</dbReference>
<keyword evidence="3" id="KW-1185">Reference proteome</keyword>
<dbReference type="PANTHER" id="PTHR46434:SF3">
    <property type="entry name" value="GTP-BINDING PROTEIN BRASSINAZOLE INSENSITIVE PALE GREEN 2, CHLOROPLASTIC"/>
    <property type="match status" value="1"/>
</dbReference>